<name>A0A8H3WU52_9PEZI</name>
<feature type="compositionally biased region" description="Low complexity" evidence="1">
    <location>
        <begin position="261"/>
        <end position="273"/>
    </location>
</feature>
<evidence type="ECO:0000313" key="3">
    <source>
        <dbReference type="Proteomes" id="UP000434172"/>
    </source>
</evidence>
<keyword evidence="3" id="KW-1185">Reference proteome</keyword>
<evidence type="ECO:0000256" key="1">
    <source>
        <dbReference type="SAM" id="MobiDB-lite"/>
    </source>
</evidence>
<accession>A0A8H3WU52</accession>
<sequence>MCYGIMSYSCSHSIKKRFTCREVPKDAPWSCHAVMTTLCGARPGEQCDQIRADKHFNVPHSCPDCQAADESGALPHSRTTHNRFKSQLGPEGLRASRLRKEAADKKKEAERAAYRDDRIAGQIARRNATAYLDHPPMQMPSVVSVPLGNRAMSQEPSYGALRPGALSPLQVMPPAADDEYDRHDESVSVKRPDGDRYGYGQYRRDEHQHSQHGIDPHGSYKSRHASRDLTPSRPAPSRPNRARPDPLRLPPRSRSSDDYVPSIPMSPMSPMSPLDDEPIRPRRGRRG</sequence>
<feature type="compositionally biased region" description="Basic and acidic residues" evidence="1">
    <location>
        <begin position="180"/>
        <end position="215"/>
    </location>
</feature>
<dbReference type="EMBL" id="WOWK01000001">
    <property type="protein sequence ID" value="KAF0332442.1"/>
    <property type="molecule type" value="Genomic_DNA"/>
</dbReference>
<dbReference type="AlphaFoldDB" id="A0A8H3WU52"/>
<feature type="region of interest" description="Disordered" evidence="1">
    <location>
        <begin position="154"/>
        <end position="287"/>
    </location>
</feature>
<comment type="caution">
    <text evidence="2">The sequence shown here is derived from an EMBL/GenBank/DDBJ whole genome shotgun (WGS) entry which is preliminary data.</text>
</comment>
<dbReference type="Proteomes" id="UP000434172">
    <property type="component" value="Unassembled WGS sequence"/>
</dbReference>
<reference evidence="2 3" key="1">
    <citation type="submission" date="2019-12" db="EMBL/GenBank/DDBJ databases">
        <title>A genome sequence resource for the geographically widespread anthracnose pathogen Colletotrichum asianum.</title>
        <authorList>
            <person name="Meng Y."/>
        </authorList>
    </citation>
    <scope>NUCLEOTIDE SEQUENCE [LARGE SCALE GENOMIC DNA]</scope>
    <source>
        <strain evidence="2 3">ICMP 18580</strain>
    </source>
</reference>
<organism evidence="2 3">
    <name type="scientific">Colletotrichum asianum</name>
    <dbReference type="NCBI Taxonomy" id="702518"/>
    <lineage>
        <taxon>Eukaryota</taxon>
        <taxon>Fungi</taxon>
        <taxon>Dikarya</taxon>
        <taxon>Ascomycota</taxon>
        <taxon>Pezizomycotina</taxon>
        <taxon>Sordariomycetes</taxon>
        <taxon>Hypocreomycetidae</taxon>
        <taxon>Glomerellales</taxon>
        <taxon>Glomerellaceae</taxon>
        <taxon>Colletotrichum</taxon>
        <taxon>Colletotrichum gloeosporioides species complex</taxon>
    </lineage>
</organism>
<protein>
    <submittedName>
        <fullName evidence="2">Uncharacterized protein</fullName>
    </submittedName>
</protein>
<gene>
    <name evidence="2" type="ORF">GQ607_000458</name>
</gene>
<dbReference type="OrthoDB" id="4833550at2759"/>
<evidence type="ECO:0000313" key="2">
    <source>
        <dbReference type="EMBL" id="KAF0332442.1"/>
    </source>
</evidence>
<proteinExistence type="predicted"/>